<evidence type="ECO:0000256" key="2">
    <source>
        <dbReference type="ARBA" id="ARBA00039290"/>
    </source>
</evidence>
<dbReference type="Proteomes" id="UP001195914">
    <property type="component" value="Unassembled WGS sequence"/>
</dbReference>
<comment type="similarity">
    <text evidence="1">Belongs to the peptidase S9A family.</text>
</comment>
<dbReference type="Pfam" id="PF00326">
    <property type="entry name" value="Peptidase_S9"/>
    <property type="match status" value="1"/>
</dbReference>
<dbReference type="PANTHER" id="PTHR11757">
    <property type="entry name" value="PROTEASE FAMILY S9A OLIGOPEPTIDASE"/>
    <property type="match status" value="1"/>
</dbReference>
<dbReference type="InterPro" id="IPR001375">
    <property type="entry name" value="Peptidase_S9_cat"/>
</dbReference>
<dbReference type="Gene3D" id="3.40.50.1820">
    <property type="entry name" value="alpha/beta hydrolase"/>
    <property type="match status" value="1"/>
</dbReference>
<feature type="domain" description="Peptidase S9 prolyl oligopeptidase catalytic" evidence="5">
    <location>
        <begin position="710"/>
        <end position="886"/>
    </location>
</feature>
<dbReference type="AlphaFoldDB" id="A0AAD9GHU6"/>
<dbReference type="SUPFAM" id="SSF53474">
    <property type="entry name" value="alpha/beta-Hydrolases"/>
    <property type="match status" value="1"/>
</dbReference>
<evidence type="ECO:0000259" key="5">
    <source>
        <dbReference type="Pfam" id="PF00326"/>
    </source>
</evidence>
<dbReference type="GO" id="GO:0004252">
    <property type="term" value="F:serine-type endopeptidase activity"/>
    <property type="evidence" value="ECO:0007669"/>
    <property type="project" value="InterPro"/>
</dbReference>
<reference evidence="6" key="1">
    <citation type="journal article" date="2014" name="Nucleic Acids Res.">
        <title>The evolutionary dynamics of variant antigen genes in Babesia reveal a history of genomic innovation underlying host-parasite interaction.</title>
        <authorList>
            <person name="Jackson A.P."/>
            <person name="Otto T.D."/>
            <person name="Darby A."/>
            <person name="Ramaprasad A."/>
            <person name="Xia D."/>
            <person name="Echaide I.E."/>
            <person name="Farber M."/>
            <person name="Gahlot S."/>
            <person name="Gamble J."/>
            <person name="Gupta D."/>
            <person name="Gupta Y."/>
            <person name="Jackson L."/>
            <person name="Malandrin L."/>
            <person name="Malas T.B."/>
            <person name="Moussa E."/>
            <person name="Nair M."/>
            <person name="Reid A.J."/>
            <person name="Sanders M."/>
            <person name="Sharma J."/>
            <person name="Tracey A."/>
            <person name="Quail M.A."/>
            <person name="Weir W."/>
            <person name="Wastling J.M."/>
            <person name="Hall N."/>
            <person name="Willadsen P."/>
            <person name="Lingelbach K."/>
            <person name="Shiels B."/>
            <person name="Tait A."/>
            <person name="Berriman M."/>
            <person name="Allred D.R."/>
            <person name="Pain A."/>
        </authorList>
    </citation>
    <scope>NUCLEOTIDE SEQUENCE</scope>
    <source>
        <strain evidence="6">1802A</strain>
    </source>
</reference>
<reference evidence="6" key="2">
    <citation type="submission" date="2021-05" db="EMBL/GenBank/DDBJ databases">
        <authorList>
            <person name="Pain A."/>
        </authorList>
    </citation>
    <scope>NUCLEOTIDE SEQUENCE</scope>
    <source>
        <strain evidence="6">1802A</strain>
    </source>
</reference>
<evidence type="ECO:0000256" key="4">
    <source>
        <dbReference type="ARBA" id="ARBA00045448"/>
    </source>
</evidence>
<dbReference type="InterPro" id="IPR051543">
    <property type="entry name" value="Serine_Peptidase_S9A"/>
</dbReference>
<organism evidence="6 7">
    <name type="scientific">Babesia divergens</name>
    <dbReference type="NCBI Taxonomy" id="32595"/>
    <lineage>
        <taxon>Eukaryota</taxon>
        <taxon>Sar</taxon>
        <taxon>Alveolata</taxon>
        <taxon>Apicomplexa</taxon>
        <taxon>Aconoidasida</taxon>
        <taxon>Piroplasmida</taxon>
        <taxon>Babesiidae</taxon>
        <taxon>Babesia</taxon>
    </lineage>
</organism>
<evidence type="ECO:0000313" key="7">
    <source>
        <dbReference type="Proteomes" id="UP001195914"/>
    </source>
</evidence>
<comment type="caution">
    <text evidence="6">The sequence shown here is derived from an EMBL/GenBank/DDBJ whole genome shotgun (WGS) entry which is preliminary data.</text>
</comment>
<sequence>MPTPVALHMRRLHDALFKAKACLPWTYDKTIIDNNQLITQKGLISSYTRLFNDGQSSKSGHIEAMQSSHIHGEKHCKEYNQNVESSTKGAVSTAIENYKSLISCNAEQIGQIQHLVFSESRRICGPATGRIDYEVFGQYAYFPSTEVGDNNPVRNENTNESAPTSLSEGIFLARAKLPSSRQMNQKRLRGSYPSGLGDGVLFRRPQRIFTFGEIKTADGHHINDVESLRVFPNRGSRAILAIIHRHESDVLRANFISIGNNTRGNVQSGTICKPVEGVTTLKASLSGIGEIHFMPHGIKRDDHLARVFYTLVNKQERAWQLRLAYVHMGRGVITNDRAILTEYDPTRFISLYKSKDGLLLYVAIVSHSRTVAVKCIRRMKKLVLYDVPLPKAKKVLLEHRSPYIYSVYNSEARSVDHCKVGYIQTPIPSACDMEHSNVHSVVCKMHDKLLKPVHPRFKRHHSEGSATGTYRGHRDALWNTVSLIRGTTVADIDMMDMGLVMYSYTPPSWPKILLIPFKPLRRGGKVNCSGSLRNGVYEVKLPVRVGVIEPQPNANFSASKVAFVVNAPGTSDVKCEIDLGKVNRAASADNAAIIPSGAPNTVASKQSTGNQFLLPQGDLFYTDVFELNEDVLTSATGSFDVHVCVSYAASREDGCSIPLTLVRSSDDTKGSSSSENNLSVFQHGGHKCVLYVYGAYGERLKATNDLEHNSLLKLGYTLCFAHVRGGGELGDTWHSDGSKLRKHVGFSDLVDVMEFLLAKDIAQRNKLAVVTESAGGILGGCVYNMRPDLCSCVLLKLPFLDVYNTILDSSQPLIQLEHEEFGEPMDYNLDYIYSYNPCSNPKASAFAKPSLIIQCNEGDLRSPWQHSAAFVGLHCKQLKNIFMKISHGMHVDGTSYDESVKLIAERIALIDHLLS</sequence>
<dbReference type="InterPro" id="IPR002470">
    <property type="entry name" value="Peptidase_S9A"/>
</dbReference>
<dbReference type="GO" id="GO:0006508">
    <property type="term" value="P:proteolysis"/>
    <property type="evidence" value="ECO:0007669"/>
    <property type="project" value="InterPro"/>
</dbReference>
<dbReference type="EMBL" id="JAHBMH010000024">
    <property type="protein sequence ID" value="KAK1938538.1"/>
    <property type="molecule type" value="Genomic_DNA"/>
</dbReference>
<proteinExistence type="inferred from homology"/>
<evidence type="ECO:0000256" key="3">
    <source>
        <dbReference type="ARBA" id="ARBA00042165"/>
    </source>
</evidence>
<comment type="function">
    <text evidence="4">Serine peptidase whose precise substrate specificity remains unclear. Does not cleave peptides after a arginine or lysine residue. Regulates trans-Golgi network morphology and sorting by regulating the membrane binding of the AP-1 complex. May play a role in the regulation of synaptic vesicle exocytosis.</text>
</comment>
<keyword evidence="7" id="KW-1185">Reference proteome</keyword>
<protein>
    <recommendedName>
        <fullName evidence="2">Prolyl endopeptidase-like</fullName>
    </recommendedName>
    <alternativeName>
        <fullName evidence="3">Prolylendopeptidase-like</fullName>
    </alternativeName>
</protein>
<name>A0AAD9GHU6_BABDI</name>
<dbReference type="PRINTS" id="PR00862">
    <property type="entry name" value="PROLIGOPTASE"/>
</dbReference>
<evidence type="ECO:0000313" key="6">
    <source>
        <dbReference type="EMBL" id="KAK1938538.1"/>
    </source>
</evidence>
<accession>A0AAD9GHU6</accession>
<evidence type="ECO:0000256" key="1">
    <source>
        <dbReference type="ARBA" id="ARBA00005228"/>
    </source>
</evidence>
<dbReference type="PANTHER" id="PTHR11757:SF19">
    <property type="entry name" value="PROLYL ENDOPEPTIDASE-LIKE"/>
    <property type="match status" value="1"/>
</dbReference>
<gene>
    <name evidence="6" type="ORF">X943_002179</name>
</gene>
<dbReference type="InterPro" id="IPR029058">
    <property type="entry name" value="AB_hydrolase_fold"/>
</dbReference>